<dbReference type="GeneID" id="55816769"/>
<dbReference type="Proteomes" id="UP000500909">
    <property type="component" value="Segment"/>
</dbReference>
<gene>
    <name evidence="1" type="primary">48</name>
    <name evidence="1" type="ORF">SEA_ABBA_48</name>
</gene>
<accession>A0A6G8R2E7</accession>
<sequence length="118" mass="13243">MSKRPKTAVHAFSEGGFMVRGTTDPTEAIRLAVEAVDVCEMEDITAPLQPSWYDDPDREDWRESFKLDAANYFARLLVNARVGWLRISPCGGNCGEHAWHWQDVSGPGRGNFQGVIFE</sequence>
<evidence type="ECO:0000313" key="2">
    <source>
        <dbReference type="Proteomes" id="UP000500909"/>
    </source>
</evidence>
<keyword evidence="2" id="KW-1185">Reference proteome</keyword>
<dbReference type="RefSeq" id="YP_009887314.1">
    <property type="nucleotide sequence ID" value="NC_049498.1"/>
</dbReference>
<name>A0A6G8R2E7_9CAUD</name>
<proteinExistence type="predicted"/>
<evidence type="ECO:0000313" key="1">
    <source>
        <dbReference type="EMBL" id="QIN94377.1"/>
    </source>
</evidence>
<organism evidence="1 2">
    <name type="scientific">Arthrobacter phage Abba</name>
    <dbReference type="NCBI Taxonomy" id="2713256"/>
    <lineage>
        <taxon>Viruses</taxon>
        <taxon>Duplodnaviria</taxon>
        <taxon>Heunggongvirae</taxon>
        <taxon>Uroviricota</taxon>
        <taxon>Caudoviricetes</taxon>
        <taxon>Berryhillviridae</taxon>
        <taxon>Ayohtrevirus</taxon>
        <taxon>Ayohtrevirus abba</taxon>
    </lineage>
</organism>
<reference evidence="1 2" key="1">
    <citation type="submission" date="2020-02" db="EMBL/GenBank/DDBJ databases">
        <authorList>
            <person name="Bojorquez D.A."/>
            <person name="Alcantara J.K.D.L."/>
            <person name="Arambulo J.M.L."/>
            <person name="Budzinski C.A."/>
            <person name="Campbell G.A."/>
            <person name="Dosanjh M.K."/>
            <person name="Gallardo M.A."/>
            <person name="Huang C."/>
            <person name="Nguyen N."/>
            <person name="Yee O.M."/>
            <person name="Ngo R.T."/>
            <person name="Kapinos A."/>
            <person name="Freise A.C."/>
            <person name="Reddi K."/>
            <person name="Moberg-Parker J."/>
            <person name="Garlena R.A."/>
            <person name="Russell D.A."/>
            <person name="Pope W.H."/>
            <person name="Jacobs-Sera D."/>
            <person name="Hatfull G.F."/>
        </authorList>
    </citation>
    <scope>NUCLEOTIDE SEQUENCE [LARGE SCALE GENOMIC DNA]</scope>
</reference>
<dbReference type="KEGG" id="vg:55816769"/>
<dbReference type="EMBL" id="MT024868">
    <property type="protein sequence ID" value="QIN94377.1"/>
    <property type="molecule type" value="Genomic_DNA"/>
</dbReference>
<protein>
    <submittedName>
        <fullName evidence="1">Uncharacterized protein</fullName>
    </submittedName>
</protein>